<reference evidence="6 7" key="1">
    <citation type="submission" date="2024-09" db="EMBL/GenBank/DDBJ databases">
        <authorList>
            <person name="Sun Q."/>
            <person name="Mori K."/>
        </authorList>
    </citation>
    <scope>NUCLEOTIDE SEQUENCE [LARGE SCALE GENOMIC DNA]</scope>
    <source>
        <strain evidence="6 7">CECT 8064</strain>
    </source>
</reference>
<evidence type="ECO:0000259" key="5">
    <source>
        <dbReference type="PROSITE" id="PS50931"/>
    </source>
</evidence>
<dbReference type="SUPFAM" id="SSF46785">
    <property type="entry name" value="Winged helix' DNA-binding domain"/>
    <property type="match status" value="1"/>
</dbReference>
<keyword evidence="7" id="KW-1185">Reference proteome</keyword>
<dbReference type="PANTHER" id="PTHR30537:SF5">
    <property type="entry name" value="HTH-TYPE TRANSCRIPTIONAL ACTIVATOR TTDR-RELATED"/>
    <property type="match status" value="1"/>
</dbReference>
<dbReference type="Pfam" id="PF00126">
    <property type="entry name" value="HTH_1"/>
    <property type="match status" value="1"/>
</dbReference>
<dbReference type="Pfam" id="PF03466">
    <property type="entry name" value="LysR_substrate"/>
    <property type="match status" value="1"/>
</dbReference>
<accession>A0ABV5HK63</accession>
<evidence type="ECO:0000256" key="3">
    <source>
        <dbReference type="ARBA" id="ARBA00023125"/>
    </source>
</evidence>
<feature type="domain" description="HTH lysR-type" evidence="5">
    <location>
        <begin position="7"/>
        <end position="64"/>
    </location>
</feature>
<protein>
    <submittedName>
        <fullName evidence="6">LysR family transcriptional regulator</fullName>
    </submittedName>
</protein>
<evidence type="ECO:0000313" key="7">
    <source>
        <dbReference type="Proteomes" id="UP001589645"/>
    </source>
</evidence>
<proteinExistence type="inferred from homology"/>
<dbReference type="PROSITE" id="PS50931">
    <property type="entry name" value="HTH_LYSR"/>
    <property type="match status" value="1"/>
</dbReference>
<dbReference type="PRINTS" id="PR00039">
    <property type="entry name" value="HTHLYSR"/>
</dbReference>
<dbReference type="InterPro" id="IPR036390">
    <property type="entry name" value="WH_DNA-bd_sf"/>
</dbReference>
<dbReference type="PANTHER" id="PTHR30537">
    <property type="entry name" value="HTH-TYPE TRANSCRIPTIONAL REGULATOR"/>
    <property type="match status" value="1"/>
</dbReference>
<dbReference type="Proteomes" id="UP001589645">
    <property type="component" value="Unassembled WGS sequence"/>
</dbReference>
<evidence type="ECO:0000256" key="2">
    <source>
        <dbReference type="ARBA" id="ARBA00023015"/>
    </source>
</evidence>
<evidence type="ECO:0000256" key="4">
    <source>
        <dbReference type="ARBA" id="ARBA00023163"/>
    </source>
</evidence>
<dbReference type="Gene3D" id="1.10.10.10">
    <property type="entry name" value="Winged helix-like DNA-binding domain superfamily/Winged helix DNA-binding domain"/>
    <property type="match status" value="1"/>
</dbReference>
<dbReference type="CDD" id="cd08422">
    <property type="entry name" value="PBP2_CrgA_like"/>
    <property type="match status" value="1"/>
</dbReference>
<keyword evidence="4" id="KW-0804">Transcription</keyword>
<sequence length="311" mass="35126">MANGNFDRVELMRTFVRIVESGSLSAAATQLMTTQPTISRRLKALEVSIGGKLIHRTTHQLKLTELGEQYYSGARQLLANWDAFESDVTGAVVTPEGRLRVMAPHAFGQEALIKPLSEFMHQYPKLSVEWQLYDDRSLTDFIAHDIDCAIQVGEVKNDNLVAIRIAEVPRIVVAKPGFVEGVDDLAWNPDYLQAYPWLALQTFYRNHLRLTHIQTGEQRELEFSPRFLTDSLYALRSAALHGVGVAVGSQWLLSKDIREGQLVNLLPQWRADPLPVYVVYPYANFYPAKLTAFVSFIREHMAQVIQGLTQS</sequence>
<evidence type="ECO:0000313" key="6">
    <source>
        <dbReference type="EMBL" id="MFB9134564.1"/>
    </source>
</evidence>
<name>A0ABV5HK63_9VIBR</name>
<comment type="caution">
    <text evidence="6">The sequence shown here is derived from an EMBL/GenBank/DDBJ whole genome shotgun (WGS) entry which is preliminary data.</text>
</comment>
<dbReference type="Gene3D" id="3.40.190.290">
    <property type="match status" value="1"/>
</dbReference>
<dbReference type="SUPFAM" id="SSF53850">
    <property type="entry name" value="Periplasmic binding protein-like II"/>
    <property type="match status" value="1"/>
</dbReference>
<keyword evidence="3" id="KW-0238">DNA-binding</keyword>
<dbReference type="RefSeq" id="WP_390190522.1">
    <property type="nucleotide sequence ID" value="NZ_JBHMEP010000001.1"/>
</dbReference>
<keyword evidence="2" id="KW-0805">Transcription regulation</keyword>
<organism evidence="6 7">
    <name type="scientific">Vibrio olivae</name>
    <dbReference type="NCBI Taxonomy" id="1243002"/>
    <lineage>
        <taxon>Bacteria</taxon>
        <taxon>Pseudomonadati</taxon>
        <taxon>Pseudomonadota</taxon>
        <taxon>Gammaproteobacteria</taxon>
        <taxon>Vibrionales</taxon>
        <taxon>Vibrionaceae</taxon>
        <taxon>Vibrio</taxon>
    </lineage>
</organism>
<dbReference type="InterPro" id="IPR036388">
    <property type="entry name" value="WH-like_DNA-bd_sf"/>
</dbReference>
<evidence type="ECO:0000256" key="1">
    <source>
        <dbReference type="ARBA" id="ARBA00009437"/>
    </source>
</evidence>
<comment type="similarity">
    <text evidence="1">Belongs to the LysR transcriptional regulatory family.</text>
</comment>
<dbReference type="InterPro" id="IPR005119">
    <property type="entry name" value="LysR_subst-bd"/>
</dbReference>
<dbReference type="InterPro" id="IPR058163">
    <property type="entry name" value="LysR-type_TF_proteobact-type"/>
</dbReference>
<gene>
    <name evidence="6" type="ORF">ACFFUV_06200</name>
</gene>
<dbReference type="InterPro" id="IPR000847">
    <property type="entry name" value="LysR_HTH_N"/>
</dbReference>
<dbReference type="EMBL" id="JBHMEP010000001">
    <property type="protein sequence ID" value="MFB9134564.1"/>
    <property type="molecule type" value="Genomic_DNA"/>
</dbReference>